<dbReference type="Proteomes" id="UP001221757">
    <property type="component" value="Unassembled WGS sequence"/>
</dbReference>
<accession>A0AAD7GHV0</accession>
<dbReference type="Gene3D" id="1.10.357.40">
    <property type="entry name" value="YbiA-like"/>
    <property type="match status" value="1"/>
</dbReference>
<dbReference type="InterPro" id="IPR037238">
    <property type="entry name" value="YbiA-like_sf"/>
</dbReference>
<sequence length="201" mass="22861">MDDFEGIFDIIILGTGLTESIATAALSKAGFTAAVFEQYGPSWVRAQLSAPSSGNSCAAAPPRPARVFYEKNKLYYGFTNFSAHPVNGKEYPTSEHLFQTFKFMYSRPAIAEEIRTISEFSRDVFRQAGVYKVKQHPNWLKMNIEKMDIVIWHKIGEHEDLKKELLGTGDAELVEDSAEDTFWGIGKNQQGRNELERRWRD</sequence>
<feature type="domain" description="NADAR" evidence="1">
    <location>
        <begin position="68"/>
        <end position="195"/>
    </location>
</feature>
<keyword evidence="3" id="KW-1185">Reference proteome</keyword>
<dbReference type="InterPro" id="IPR012816">
    <property type="entry name" value="NADAR"/>
</dbReference>
<protein>
    <recommendedName>
        <fullName evidence="1">NADAR domain-containing protein</fullName>
    </recommendedName>
</protein>
<name>A0AAD7GHV0_MYCRO</name>
<organism evidence="2 3">
    <name type="scientific">Mycena rosella</name>
    <name type="common">Pink bonnet</name>
    <name type="synonym">Agaricus rosellus</name>
    <dbReference type="NCBI Taxonomy" id="1033263"/>
    <lineage>
        <taxon>Eukaryota</taxon>
        <taxon>Fungi</taxon>
        <taxon>Dikarya</taxon>
        <taxon>Basidiomycota</taxon>
        <taxon>Agaricomycotina</taxon>
        <taxon>Agaricomycetes</taxon>
        <taxon>Agaricomycetidae</taxon>
        <taxon>Agaricales</taxon>
        <taxon>Marasmiineae</taxon>
        <taxon>Mycenaceae</taxon>
        <taxon>Mycena</taxon>
    </lineage>
</organism>
<dbReference type="Pfam" id="PF08719">
    <property type="entry name" value="NADAR"/>
    <property type="match status" value="1"/>
</dbReference>
<evidence type="ECO:0000259" key="1">
    <source>
        <dbReference type="Pfam" id="PF08719"/>
    </source>
</evidence>
<gene>
    <name evidence="2" type="ORF">B0H17DRAFT_1331053</name>
</gene>
<dbReference type="AlphaFoldDB" id="A0AAD7GHV0"/>
<dbReference type="CDD" id="cd15457">
    <property type="entry name" value="NADAR"/>
    <property type="match status" value="1"/>
</dbReference>
<dbReference type="EMBL" id="JARKIE010000057">
    <property type="protein sequence ID" value="KAJ7691585.1"/>
    <property type="molecule type" value="Genomic_DNA"/>
</dbReference>
<proteinExistence type="predicted"/>
<dbReference type="SUPFAM" id="SSF143990">
    <property type="entry name" value="YbiA-like"/>
    <property type="match status" value="1"/>
</dbReference>
<dbReference type="Gene3D" id="3.50.50.60">
    <property type="entry name" value="FAD/NAD(P)-binding domain"/>
    <property type="match status" value="1"/>
</dbReference>
<dbReference type="InterPro" id="IPR036188">
    <property type="entry name" value="FAD/NAD-bd_sf"/>
</dbReference>
<evidence type="ECO:0000313" key="3">
    <source>
        <dbReference type="Proteomes" id="UP001221757"/>
    </source>
</evidence>
<evidence type="ECO:0000313" key="2">
    <source>
        <dbReference type="EMBL" id="KAJ7691585.1"/>
    </source>
</evidence>
<comment type="caution">
    <text evidence="2">The sequence shown here is derived from an EMBL/GenBank/DDBJ whole genome shotgun (WGS) entry which is preliminary data.</text>
</comment>
<reference evidence="2" key="1">
    <citation type="submission" date="2023-03" db="EMBL/GenBank/DDBJ databases">
        <title>Massive genome expansion in bonnet fungi (Mycena s.s.) driven by repeated elements and novel gene families across ecological guilds.</title>
        <authorList>
            <consortium name="Lawrence Berkeley National Laboratory"/>
            <person name="Harder C.B."/>
            <person name="Miyauchi S."/>
            <person name="Viragh M."/>
            <person name="Kuo A."/>
            <person name="Thoen E."/>
            <person name="Andreopoulos B."/>
            <person name="Lu D."/>
            <person name="Skrede I."/>
            <person name="Drula E."/>
            <person name="Henrissat B."/>
            <person name="Morin E."/>
            <person name="Kohler A."/>
            <person name="Barry K."/>
            <person name="LaButti K."/>
            <person name="Morin E."/>
            <person name="Salamov A."/>
            <person name="Lipzen A."/>
            <person name="Mereny Z."/>
            <person name="Hegedus B."/>
            <person name="Baldrian P."/>
            <person name="Stursova M."/>
            <person name="Weitz H."/>
            <person name="Taylor A."/>
            <person name="Grigoriev I.V."/>
            <person name="Nagy L.G."/>
            <person name="Martin F."/>
            <person name="Kauserud H."/>
        </authorList>
    </citation>
    <scope>NUCLEOTIDE SEQUENCE</scope>
    <source>
        <strain evidence="2">CBHHK067</strain>
    </source>
</reference>